<organism evidence="6 7">
    <name type="scientific">Candidatus Thalassospirochaeta sargassi</name>
    <dbReference type="NCBI Taxonomy" id="3119039"/>
    <lineage>
        <taxon>Bacteria</taxon>
        <taxon>Pseudomonadati</taxon>
        <taxon>Spirochaetota</taxon>
        <taxon>Spirochaetia</taxon>
        <taxon>Spirochaetales</taxon>
        <taxon>Spirochaetaceae</taxon>
        <taxon>Candidatus Thalassospirochaeta</taxon>
    </lineage>
</organism>
<dbReference type="PANTHER" id="PTHR12128:SF66">
    <property type="entry name" value="4-HYDROXY-2-OXOGLUTARATE ALDOLASE, MITOCHONDRIAL"/>
    <property type="match status" value="1"/>
</dbReference>
<feature type="active site" description="Proton donor/acceptor" evidence="5">
    <location>
        <position position="136"/>
    </location>
</feature>
<evidence type="ECO:0000256" key="4">
    <source>
        <dbReference type="PIRNR" id="PIRNR001365"/>
    </source>
</evidence>
<dbReference type="AlphaFoldDB" id="A0AAJ1IE46"/>
<evidence type="ECO:0000256" key="5">
    <source>
        <dbReference type="PIRSR" id="PIRSR001365-1"/>
    </source>
</evidence>
<reference evidence="6 7" key="1">
    <citation type="submission" date="2022-12" db="EMBL/GenBank/DDBJ databases">
        <title>Metagenome assembled genome from gulf of manar.</title>
        <authorList>
            <person name="Kohli P."/>
            <person name="Pk S."/>
            <person name="Venkata Ramana C."/>
            <person name="Sasikala C."/>
        </authorList>
    </citation>
    <scope>NUCLEOTIDE SEQUENCE [LARGE SCALE GENOMIC DNA]</scope>
    <source>
        <strain evidence="6">JB008</strain>
    </source>
</reference>
<comment type="caution">
    <text evidence="6">The sequence shown here is derived from an EMBL/GenBank/DDBJ whole genome shotgun (WGS) entry which is preliminary data.</text>
</comment>
<comment type="similarity">
    <text evidence="1 4">Belongs to the DapA family.</text>
</comment>
<protein>
    <submittedName>
        <fullName evidence="6">Dihydrodipicolinate synthase family protein</fullName>
    </submittedName>
</protein>
<dbReference type="Gene3D" id="3.20.20.70">
    <property type="entry name" value="Aldolase class I"/>
    <property type="match status" value="1"/>
</dbReference>
<feature type="active site" description="Schiff-base intermediate with substrate" evidence="5">
    <location>
        <position position="164"/>
    </location>
</feature>
<dbReference type="EMBL" id="JAQQAL010000030">
    <property type="protein sequence ID" value="MDC7227653.1"/>
    <property type="molecule type" value="Genomic_DNA"/>
</dbReference>
<dbReference type="SUPFAM" id="SSF51569">
    <property type="entry name" value="Aldolase"/>
    <property type="match status" value="1"/>
</dbReference>
<evidence type="ECO:0000313" key="7">
    <source>
        <dbReference type="Proteomes" id="UP001221217"/>
    </source>
</evidence>
<evidence type="ECO:0000256" key="1">
    <source>
        <dbReference type="ARBA" id="ARBA00007592"/>
    </source>
</evidence>
<dbReference type="Proteomes" id="UP001221217">
    <property type="component" value="Unassembled WGS sequence"/>
</dbReference>
<dbReference type="InterPro" id="IPR002220">
    <property type="entry name" value="DapA-like"/>
</dbReference>
<dbReference type="GO" id="GO:0008840">
    <property type="term" value="F:4-hydroxy-tetrahydrodipicolinate synthase activity"/>
    <property type="evidence" value="ECO:0007669"/>
    <property type="project" value="TreeGrafter"/>
</dbReference>
<sequence length="295" mass="31914">MNNRMNGVIVSLVTPFQNDEIREDFLLENLKKLNETPISGYLALGGNGESQSMTHAEQSRILSLIAEQKGEKIVLASVASDSTKVLLEKSKWAADLGADGIRVPCPHYNPKHVSRDVIIRFFLDIAEKTPIPILLYNAPALSGISIAPSTLELLADNPNILGIKDSSLTSLYGYLNIKRKSPDFKIFAGSASFFLPALMAGAAGGDMSLANYLPEACTDLFNYFKTGNIKKAQDLHGRLLAVNTGVSSKWGFPGVKAAMSLLGYYGGEARTPYTLPDKTGIENIKQILTGEGFLT</sequence>
<dbReference type="PROSITE" id="PS00666">
    <property type="entry name" value="DHDPS_2"/>
    <property type="match status" value="1"/>
</dbReference>
<evidence type="ECO:0000256" key="2">
    <source>
        <dbReference type="ARBA" id="ARBA00023239"/>
    </source>
</evidence>
<dbReference type="SMART" id="SM01130">
    <property type="entry name" value="DHDPS"/>
    <property type="match status" value="1"/>
</dbReference>
<dbReference type="PIRSF" id="PIRSF001365">
    <property type="entry name" value="DHDPS"/>
    <property type="match status" value="1"/>
</dbReference>
<dbReference type="CDD" id="cd00408">
    <property type="entry name" value="DHDPS-like"/>
    <property type="match status" value="1"/>
</dbReference>
<accession>A0AAJ1IE46</accession>
<evidence type="ECO:0000313" key="6">
    <source>
        <dbReference type="EMBL" id="MDC7227653.1"/>
    </source>
</evidence>
<dbReference type="InterPro" id="IPR013785">
    <property type="entry name" value="Aldolase_TIM"/>
</dbReference>
<proteinExistence type="inferred from homology"/>
<dbReference type="PRINTS" id="PR00146">
    <property type="entry name" value="DHPICSNTHASE"/>
</dbReference>
<name>A0AAJ1IE46_9SPIO</name>
<keyword evidence="2 4" id="KW-0456">Lyase</keyword>
<gene>
    <name evidence="6" type="ORF">PQJ61_12885</name>
</gene>
<evidence type="ECO:0000256" key="3">
    <source>
        <dbReference type="ARBA" id="ARBA00023270"/>
    </source>
</evidence>
<dbReference type="InterPro" id="IPR020625">
    <property type="entry name" value="Schiff_base-form_aldolases_AS"/>
</dbReference>
<dbReference type="Pfam" id="PF00701">
    <property type="entry name" value="DHDPS"/>
    <property type="match status" value="1"/>
</dbReference>
<dbReference type="PANTHER" id="PTHR12128">
    <property type="entry name" value="DIHYDRODIPICOLINATE SYNTHASE"/>
    <property type="match status" value="1"/>
</dbReference>
<keyword evidence="3" id="KW-0704">Schiff base</keyword>
<dbReference type="GO" id="GO:0044281">
    <property type="term" value="P:small molecule metabolic process"/>
    <property type="evidence" value="ECO:0007669"/>
    <property type="project" value="UniProtKB-ARBA"/>
</dbReference>